<name>A0A285P556_9AQUI</name>
<gene>
    <name evidence="2" type="ORF">SAMN06265353_1580</name>
</gene>
<proteinExistence type="predicted"/>
<evidence type="ECO:0000313" key="2">
    <source>
        <dbReference type="EMBL" id="SNZ16407.1"/>
    </source>
</evidence>
<evidence type="ECO:0000259" key="1">
    <source>
        <dbReference type="Pfam" id="PF13524"/>
    </source>
</evidence>
<reference evidence="3" key="1">
    <citation type="submission" date="2017-09" db="EMBL/GenBank/DDBJ databases">
        <authorList>
            <person name="Varghese N."/>
            <person name="Submissions S."/>
        </authorList>
    </citation>
    <scope>NUCLEOTIDE SEQUENCE [LARGE SCALE GENOMIC DNA]</scope>
    <source>
        <strain evidence="3">DSM 2913</strain>
    </source>
</reference>
<dbReference type="RefSeq" id="WP_096603138.1">
    <property type="nucleotide sequence ID" value="NZ_OBEN01000011.1"/>
</dbReference>
<dbReference type="AlphaFoldDB" id="A0A285P556"/>
<dbReference type="OrthoDB" id="9259at2"/>
<accession>A0A285P556</accession>
<dbReference type="GO" id="GO:0016740">
    <property type="term" value="F:transferase activity"/>
    <property type="evidence" value="ECO:0007669"/>
    <property type="project" value="UniProtKB-KW"/>
</dbReference>
<protein>
    <submittedName>
        <fullName evidence="2">Glycosyl transferases group 1</fullName>
    </submittedName>
</protein>
<evidence type="ECO:0000313" key="3">
    <source>
        <dbReference type="Proteomes" id="UP000218627"/>
    </source>
</evidence>
<dbReference type="SUPFAM" id="SSF53756">
    <property type="entry name" value="UDP-Glycosyltransferase/glycogen phosphorylase"/>
    <property type="match status" value="1"/>
</dbReference>
<keyword evidence="2" id="KW-0808">Transferase</keyword>
<feature type="domain" description="Spore protein YkvP/CgeB glycosyl transferase-like" evidence="1">
    <location>
        <begin position="248"/>
        <end position="384"/>
    </location>
</feature>
<organism evidence="2 3">
    <name type="scientific">Hydrogenobacter hydrogenophilus</name>
    <dbReference type="NCBI Taxonomy" id="35835"/>
    <lineage>
        <taxon>Bacteria</taxon>
        <taxon>Pseudomonadati</taxon>
        <taxon>Aquificota</taxon>
        <taxon>Aquificia</taxon>
        <taxon>Aquificales</taxon>
        <taxon>Aquificaceae</taxon>
        <taxon>Hydrogenobacter</taxon>
    </lineage>
</organism>
<dbReference type="InterPro" id="IPR055259">
    <property type="entry name" value="YkvP/CgeB_Glyco_trans-like"/>
</dbReference>
<keyword evidence="3" id="KW-1185">Reference proteome</keyword>
<dbReference type="Proteomes" id="UP000218627">
    <property type="component" value="Unassembled WGS sequence"/>
</dbReference>
<sequence length="398" mass="45827">MKLAFLKTGNEKGVNRHILSLLDYFRSKGVEVREFELDHEDVQRTINDILEFSPTFSMDINSTGMIVGQQEQNKVPMCDAFGFVHVSIFTDDPLLYFPILLEIRHANNFLPVVCDLKYADSLKLLGINKGLFYITPFLDQKSMKHPSGDKDIQTVFVGPVVDPQIIARQVVDTLPQYAVPLFFEVGEFMFRNPEVPVFVASEYILSMFQQSFQEQIDEWRREKPEEYLRFLNDVSIYATFRKRWYILSFLEGINLKILGDFQGELMEGHELIDADSHEDFLEVFDRSYMAVLSFPFNMPSGIGFTPLEVGFMGCAPVIDYRMTLPGFLTPGSECITYLPLDRADIEEKLLYYLEHLDEALSIGQSLRDKVLEKFSPEDRGEFLLGVFEQILNQASKNT</sequence>
<dbReference type="EMBL" id="OBEN01000011">
    <property type="protein sequence ID" value="SNZ16407.1"/>
    <property type="molecule type" value="Genomic_DNA"/>
</dbReference>
<dbReference type="Pfam" id="PF13524">
    <property type="entry name" value="Glyco_trans_1_2"/>
    <property type="match status" value="1"/>
</dbReference>